<dbReference type="Proteomes" id="UP000176778">
    <property type="component" value="Unassembled WGS sequence"/>
</dbReference>
<protein>
    <submittedName>
        <fullName evidence="2">Uncharacterized protein</fullName>
    </submittedName>
</protein>
<dbReference type="AlphaFoldDB" id="A0A1F7X6K9"/>
<dbReference type="STRING" id="1802479.A2Y68_02805"/>
<proteinExistence type="predicted"/>
<keyword evidence="1" id="KW-0472">Membrane</keyword>
<sequence>MEQTATPTPTPKIPVAMGSVVKKFPKFDIKGSAILIAGVVLVILAGIGTGWLLSGRAKIAGSSSQTVPGAETGPKEAGLADEKTFRDTAEGTLEEGGIAGEGTHHLVRDGGPSQNVYLTSTVIDLESFVGKKVQVWGETISARKAGWLMDIGKIKVVQ</sequence>
<evidence type="ECO:0000313" key="2">
    <source>
        <dbReference type="EMBL" id="OGM10339.1"/>
    </source>
</evidence>
<keyword evidence="1" id="KW-1133">Transmembrane helix</keyword>
<reference evidence="2 3" key="1">
    <citation type="journal article" date="2016" name="Nat. Commun.">
        <title>Thousands of microbial genomes shed light on interconnected biogeochemical processes in an aquifer system.</title>
        <authorList>
            <person name="Anantharaman K."/>
            <person name="Brown C.T."/>
            <person name="Hug L.A."/>
            <person name="Sharon I."/>
            <person name="Castelle C.J."/>
            <person name="Probst A.J."/>
            <person name="Thomas B.C."/>
            <person name="Singh A."/>
            <person name="Wilkins M.J."/>
            <person name="Karaoz U."/>
            <person name="Brodie E.L."/>
            <person name="Williams K.H."/>
            <person name="Hubbard S.S."/>
            <person name="Banfield J.F."/>
        </authorList>
    </citation>
    <scope>NUCLEOTIDE SEQUENCE [LARGE SCALE GENOMIC DNA]</scope>
</reference>
<organism evidence="2 3">
    <name type="scientific">Candidatus Woesebacteria bacterium RBG_13_46_13</name>
    <dbReference type="NCBI Taxonomy" id="1802479"/>
    <lineage>
        <taxon>Bacteria</taxon>
        <taxon>Candidatus Woeseibacteriota</taxon>
    </lineage>
</organism>
<evidence type="ECO:0000313" key="3">
    <source>
        <dbReference type="Proteomes" id="UP000176778"/>
    </source>
</evidence>
<comment type="caution">
    <text evidence="2">The sequence shown here is derived from an EMBL/GenBank/DDBJ whole genome shotgun (WGS) entry which is preliminary data.</text>
</comment>
<dbReference type="EMBL" id="MGFR01000001">
    <property type="protein sequence ID" value="OGM10339.1"/>
    <property type="molecule type" value="Genomic_DNA"/>
</dbReference>
<feature type="transmembrane region" description="Helical" evidence="1">
    <location>
        <begin position="33"/>
        <end position="53"/>
    </location>
</feature>
<keyword evidence="1" id="KW-0812">Transmembrane</keyword>
<gene>
    <name evidence="2" type="ORF">A2Y68_02805</name>
</gene>
<name>A0A1F7X6K9_9BACT</name>
<accession>A0A1F7X6K9</accession>
<evidence type="ECO:0000256" key="1">
    <source>
        <dbReference type="SAM" id="Phobius"/>
    </source>
</evidence>